<reference evidence="1 2" key="1">
    <citation type="submission" date="2015-01" db="EMBL/GenBank/DDBJ databases">
        <title>Deinococcus puniceus/DY1/ whole genome sequencing.</title>
        <authorList>
            <person name="Kim M.K."/>
            <person name="Srinivasan S."/>
            <person name="Lee J.-J."/>
        </authorList>
    </citation>
    <scope>NUCLEOTIDE SEQUENCE [LARGE SCALE GENOMIC DNA]</scope>
    <source>
        <strain evidence="1 2">DY1</strain>
    </source>
</reference>
<proteinExistence type="predicted"/>
<accession>A0A172T716</accession>
<dbReference type="KEGG" id="dpu:SU48_02280"/>
<sequence>MTDPPVKLRLIDFVQCVLERPYLYTTHSSYDEVIAFIEGYHAGHRQTGTRWLAFSEWLQELVGEGERRLMARFRARYEDDTLALQQLHELYNAFLWQPDSAPLWVEK</sequence>
<keyword evidence="2" id="KW-1185">Reference proteome</keyword>
<dbReference type="Proteomes" id="UP000077363">
    <property type="component" value="Chromosome"/>
</dbReference>
<name>A0A172T716_9DEIO</name>
<protein>
    <submittedName>
        <fullName evidence="1">Uncharacterized protein</fullName>
    </submittedName>
</protein>
<evidence type="ECO:0000313" key="1">
    <source>
        <dbReference type="EMBL" id="ANE42781.1"/>
    </source>
</evidence>
<dbReference type="RefSeq" id="WP_064013835.1">
    <property type="nucleotide sequence ID" value="NZ_CP011387.1"/>
</dbReference>
<gene>
    <name evidence="1" type="ORF">SU48_02280</name>
</gene>
<organism evidence="1 2">
    <name type="scientific">Deinococcus puniceus</name>
    <dbReference type="NCBI Taxonomy" id="1182568"/>
    <lineage>
        <taxon>Bacteria</taxon>
        <taxon>Thermotogati</taxon>
        <taxon>Deinococcota</taxon>
        <taxon>Deinococci</taxon>
        <taxon>Deinococcales</taxon>
        <taxon>Deinococcaceae</taxon>
        <taxon>Deinococcus</taxon>
    </lineage>
</organism>
<dbReference type="AlphaFoldDB" id="A0A172T716"/>
<dbReference type="EMBL" id="CP011387">
    <property type="protein sequence ID" value="ANE42781.1"/>
    <property type="molecule type" value="Genomic_DNA"/>
</dbReference>
<dbReference type="OrthoDB" id="76317at2"/>
<dbReference type="PATRIC" id="fig|1182568.3.peg.479"/>
<evidence type="ECO:0000313" key="2">
    <source>
        <dbReference type="Proteomes" id="UP000077363"/>
    </source>
</evidence>